<evidence type="ECO:0000313" key="1">
    <source>
        <dbReference type="EMBL" id="CAC5399899.1"/>
    </source>
</evidence>
<sequence length="301" mass="34989">MTCICTYCKRFFCDDCIREHRKEFPDHVFVLRENITRGLEYQGEILIDFSEEFDLSKFDVCHVMDMKSVKGMVVIIMYMNRNCFLRVYSALKGTQKELQNQMRIELDQKKSQMTIIDENTVAITVPCKSHIQIVNFKTDMITTINDMTMMTGAIAFIDKNLYVASIRHIRTMNLQGEILANIGLPDIQMLHPLGHTKLYCVSSNPQKHISYIDMTNKEEHHLLEFPFHLKCLTSDELSDIYFISNRTLWKAKHDGEDSIVVLSNLGSNSISFRPETICFDISKKLLLVQTSCTEIKIYRKN</sequence>
<dbReference type="Proteomes" id="UP000507470">
    <property type="component" value="Unassembled WGS sequence"/>
</dbReference>
<accession>A0A6J8CWR4</accession>
<dbReference type="SUPFAM" id="SSF63825">
    <property type="entry name" value="YWTD domain"/>
    <property type="match status" value="1"/>
</dbReference>
<gene>
    <name evidence="1" type="ORF">MCOR_34122</name>
</gene>
<dbReference type="AlphaFoldDB" id="A0A6J8CWR4"/>
<reference evidence="1 2" key="1">
    <citation type="submission" date="2020-06" db="EMBL/GenBank/DDBJ databases">
        <authorList>
            <person name="Li R."/>
            <person name="Bekaert M."/>
        </authorList>
    </citation>
    <scope>NUCLEOTIDE SEQUENCE [LARGE SCALE GENOMIC DNA]</scope>
    <source>
        <strain evidence="2">wild</strain>
    </source>
</reference>
<name>A0A6J8CWR4_MYTCO</name>
<protein>
    <submittedName>
        <fullName evidence="1">TRIM66</fullName>
    </submittedName>
</protein>
<dbReference type="EMBL" id="CACVKT020006119">
    <property type="protein sequence ID" value="CAC5399899.1"/>
    <property type="molecule type" value="Genomic_DNA"/>
</dbReference>
<organism evidence="1 2">
    <name type="scientific">Mytilus coruscus</name>
    <name type="common">Sea mussel</name>
    <dbReference type="NCBI Taxonomy" id="42192"/>
    <lineage>
        <taxon>Eukaryota</taxon>
        <taxon>Metazoa</taxon>
        <taxon>Spiralia</taxon>
        <taxon>Lophotrochozoa</taxon>
        <taxon>Mollusca</taxon>
        <taxon>Bivalvia</taxon>
        <taxon>Autobranchia</taxon>
        <taxon>Pteriomorphia</taxon>
        <taxon>Mytilida</taxon>
        <taxon>Mytiloidea</taxon>
        <taxon>Mytilidae</taxon>
        <taxon>Mytilinae</taxon>
        <taxon>Mytilus</taxon>
    </lineage>
</organism>
<keyword evidence="2" id="KW-1185">Reference proteome</keyword>
<evidence type="ECO:0000313" key="2">
    <source>
        <dbReference type="Proteomes" id="UP000507470"/>
    </source>
</evidence>
<proteinExistence type="predicted"/>